<evidence type="ECO:0000313" key="9">
    <source>
        <dbReference type="Proteomes" id="UP000800235"/>
    </source>
</evidence>
<evidence type="ECO:0000259" key="7">
    <source>
        <dbReference type="SMART" id="SM01370"/>
    </source>
</evidence>
<dbReference type="InterPro" id="IPR037817">
    <property type="entry name" value="TAF7"/>
</dbReference>
<dbReference type="CDD" id="cd08047">
    <property type="entry name" value="TAF7"/>
    <property type="match status" value="1"/>
</dbReference>
<dbReference type="OrthoDB" id="153872at2759"/>
<accession>A0A9P4U552</accession>
<feature type="domain" description="TAFII55 protein conserved region" evidence="7">
    <location>
        <begin position="190"/>
        <end position="355"/>
    </location>
</feature>
<dbReference type="InterPro" id="IPR006751">
    <property type="entry name" value="TAFII55_prot_cons_reg"/>
</dbReference>
<evidence type="ECO:0000313" key="8">
    <source>
        <dbReference type="EMBL" id="KAF2436627.1"/>
    </source>
</evidence>
<feature type="compositionally biased region" description="Basic and acidic residues" evidence="6">
    <location>
        <begin position="502"/>
        <end position="514"/>
    </location>
</feature>
<feature type="region of interest" description="Disordered" evidence="6">
    <location>
        <begin position="1"/>
        <end position="155"/>
    </location>
</feature>
<feature type="region of interest" description="Disordered" evidence="6">
    <location>
        <begin position="366"/>
        <end position="403"/>
    </location>
</feature>
<dbReference type="PANTHER" id="PTHR12228">
    <property type="entry name" value="TRANSCRIPTION INITIATION FACTOR TFIID 55 KD SUBUNIT-RELATED"/>
    <property type="match status" value="1"/>
</dbReference>
<feature type="region of interest" description="Disordered" evidence="6">
    <location>
        <begin position="447"/>
        <end position="514"/>
    </location>
</feature>
<feature type="compositionally biased region" description="Acidic residues" evidence="6">
    <location>
        <begin position="472"/>
        <end position="487"/>
    </location>
</feature>
<evidence type="ECO:0000256" key="4">
    <source>
        <dbReference type="ARBA" id="ARBA00023163"/>
    </source>
</evidence>
<keyword evidence="3" id="KW-0805">Transcription regulation</keyword>
<keyword evidence="9" id="KW-1185">Reference proteome</keyword>
<protein>
    <recommendedName>
        <fullName evidence="7">TAFII55 protein conserved region domain-containing protein</fullName>
    </recommendedName>
</protein>
<dbReference type="Proteomes" id="UP000800235">
    <property type="component" value="Unassembled WGS sequence"/>
</dbReference>
<dbReference type="GO" id="GO:0051123">
    <property type="term" value="P:RNA polymerase II preinitiation complex assembly"/>
    <property type="evidence" value="ECO:0007669"/>
    <property type="project" value="TreeGrafter"/>
</dbReference>
<feature type="compositionally biased region" description="Acidic residues" evidence="6">
    <location>
        <begin position="390"/>
        <end position="403"/>
    </location>
</feature>
<gene>
    <name evidence="8" type="ORF">EJ08DRAFT_644957</name>
</gene>
<dbReference type="EMBL" id="MU007010">
    <property type="protein sequence ID" value="KAF2436627.1"/>
    <property type="molecule type" value="Genomic_DNA"/>
</dbReference>
<evidence type="ECO:0000256" key="5">
    <source>
        <dbReference type="ARBA" id="ARBA00023242"/>
    </source>
</evidence>
<comment type="subcellular location">
    <subcellularLocation>
        <location evidence="1">Nucleus</location>
    </subcellularLocation>
</comment>
<name>A0A9P4U552_9PEZI</name>
<comment type="similarity">
    <text evidence="2">Belongs to the TAF7 family.</text>
</comment>
<evidence type="ECO:0000256" key="3">
    <source>
        <dbReference type="ARBA" id="ARBA00023015"/>
    </source>
</evidence>
<dbReference type="GO" id="GO:0016251">
    <property type="term" value="F:RNA polymerase II general transcription initiation factor activity"/>
    <property type="evidence" value="ECO:0007669"/>
    <property type="project" value="TreeGrafter"/>
</dbReference>
<evidence type="ECO:0000256" key="1">
    <source>
        <dbReference type="ARBA" id="ARBA00004123"/>
    </source>
</evidence>
<organism evidence="8 9">
    <name type="scientific">Tothia fuscella</name>
    <dbReference type="NCBI Taxonomy" id="1048955"/>
    <lineage>
        <taxon>Eukaryota</taxon>
        <taxon>Fungi</taxon>
        <taxon>Dikarya</taxon>
        <taxon>Ascomycota</taxon>
        <taxon>Pezizomycotina</taxon>
        <taxon>Dothideomycetes</taxon>
        <taxon>Pleosporomycetidae</taxon>
        <taxon>Venturiales</taxon>
        <taxon>Cylindrosympodiaceae</taxon>
        <taxon>Tothia</taxon>
    </lineage>
</organism>
<dbReference type="AlphaFoldDB" id="A0A9P4U552"/>
<evidence type="ECO:0000256" key="2">
    <source>
        <dbReference type="ARBA" id="ARBA00009368"/>
    </source>
</evidence>
<keyword evidence="4" id="KW-0804">Transcription</keyword>
<evidence type="ECO:0000256" key="6">
    <source>
        <dbReference type="SAM" id="MobiDB-lite"/>
    </source>
</evidence>
<feature type="compositionally biased region" description="Polar residues" evidence="6">
    <location>
        <begin position="105"/>
        <end position="117"/>
    </location>
</feature>
<dbReference type="Pfam" id="PF04658">
    <property type="entry name" value="TAFII55_N"/>
    <property type="match status" value="1"/>
</dbReference>
<sequence length="565" mass="62763">MVKINFGGSKKAEAPTPDEPPRPAAPGRTPSLKLTVGGSKSAVSTSSPTIAQHPTTPSEPMAKPPPKQKRAYNKKPKVDLDAASPDVSKATKKRPRKDSEVEESAISSKRPQMTRGPSISLKLGNDRASKAPNSRGPKLKIPKFPSKLLLKNSSATTPRLKVKALGKPPVRPRGVGYDSEADGVEVDPAIENQFILRMEPGEDCDYLREAIANSGLKHKGDDKRATGPDIWMRFFDKFGRRGIVSVRGHLYAASLLDLPCVVENMKSWDKRGFFKTADICQILLVLGRVNTEEEAMRMPLPEEVDEKNWQYPHGLTPPMHYVRKRRFRKRINIRTIERVENDVEELFKQDEECKKLKGTIKYEWVEPDQEGGGEGSVIDGYEYTQGNGDQGDDQDAEGEDDVPMAETPMQDAQYEEEDDELTRAFEEEFANSGGDVEMINGAEPGMLQASPDGLQLPENVLTPLSGTTSATEGDEDVSEEEEEEEDAASSPGVVEEVDEEEIARRREREQQMEEIEELRRDVAAAEEKWRTSMNPLLKTRAGNALKVIKADLDQKIAQLGLAEEE</sequence>
<reference evidence="8" key="1">
    <citation type="journal article" date="2020" name="Stud. Mycol.">
        <title>101 Dothideomycetes genomes: a test case for predicting lifestyles and emergence of pathogens.</title>
        <authorList>
            <person name="Haridas S."/>
            <person name="Albert R."/>
            <person name="Binder M."/>
            <person name="Bloem J."/>
            <person name="Labutti K."/>
            <person name="Salamov A."/>
            <person name="Andreopoulos B."/>
            <person name="Baker S."/>
            <person name="Barry K."/>
            <person name="Bills G."/>
            <person name="Bluhm B."/>
            <person name="Cannon C."/>
            <person name="Castanera R."/>
            <person name="Culley D."/>
            <person name="Daum C."/>
            <person name="Ezra D."/>
            <person name="Gonzalez J."/>
            <person name="Henrissat B."/>
            <person name="Kuo A."/>
            <person name="Liang C."/>
            <person name="Lipzen A."/>
            <person name="Lutzoni F."/>
            <person name="Magnuson J."/>
            <person name="Mondo S."/>
            <person name="Nolan M."/>
            <person name="Ohm R."/>
            <person name="Pangilinan J."/>
            <person name="Park H.-J."/>
            <person name="Ramirez L."/>
            <person name="Alfaro M."/>
            <person name="Sun H."/>
            <person name="Tritt A."/>
            <person name="Yoshinaga Y."/>
            <person name="Zwiers L.-H."/>
            <person name="Turgeon B."/>
            <person name="Goodwin S."/>
            <person name="Spatafora J."/>
            <person name="Crous P."/>
            <person name="Grigoriev I."/>
        </authorList>
    </citation>
    <scope>NUCLEOTIDE SEQUENCE</scope>
    <source>
        <strain evidence="8">CBS 130266</strain>
    </source>
</reference>
<dbReference type="GO" id="GO:0005669">
    <property type="term" value="C:transcription factor TFIID complex"/>
    <property type="evidence" value="ECO:0007669"/>
    <property type="project" value="InterPro"/>
</dbReference>
<dbReference type="SMART" id="SM01370">
    <property type="entry name" value="TAFII55_N"/>
    <property type="match status" value="1"/>
</dbReference>
<feature type="compositionally biased region" description="Polar residues" evidence="6">
    <location>
        <begin position="41"/>
        <end position="58"/>
    </location>
</feature>
<comment type="caution">
    <text evidence="8">The sequence shown here is derived from an EMBL/GenBank/DDBJ whole genome shotgun (WGS) entry which is preliminary data.</text>
</comment>
<dbReference type="PANTHER" id="PTHR12228:SF0">
    <property type="entry name" value="TATA-BOX BINDING PROTEIN ASSOCIATED FACTOR 7"/>
    <property type="match status" value="1"/>
</dbReference>
<proteinExistence type="inferred from homology"/>
<feature type="compositionally biased region" description="Basic residues" evidence="6">
    <location>
        <begin position="66"/>
        <end position="75"/>
    </location>
</feature>
<keyword evidence="5" id="KW-0539">Nucleus</keyword>